<keyword evidence="4" id="KW-1185">Reference proteome</keyword>
<dbReference type="PANTHER" id="PTHR14222:SF2">
    <property type="entry name" value="CONDENSIN COMPLEX SUBUNIT 1"/>
    <property type="match status" value="1"/>
</dbReference>
<dbReference type="GO" id="GO:0007076">
    <property type="term" value="P:mitotic chromosome condensation"/>
    <property type="evidence" value="ECO:0007669"/>
    <property type="project" value="InterPro"/>
</dbReference>
<dbReference type="Gene3D" id="1.25.10.10">
    <property type="entry name" value="Leucine-rich Repeat Variant"/>
    <property type="match status" value="1"/>
</dbReference>
<dbReference type="InterPro" id="IPR011989">
    <property type="entry name" value="ARM-like"/>
</dbReference>
<dbReference type="OrthoDB" id="277564at2759"/>
<dbReference type="GO" id="GO:0042393">
    <property type="term" value="F:histone binding"/>
    <property type="evidence" value="ECO:0007669"/>
    <property type="project" value="TreeGrafter"/>
</dbReference>
<evidence type="ECO:0000256" key="1">
    <source>
        <dbReference type="ARBA" id="ARBA00023067"/>
    </source>
</evidence>
<dbReference type="Proteomes" id="UP000515908">
    <property type="component" value="Chromosome 23"/>
</dbReference>
<dbReference type="InterPro" id="IPR026971">
    <property type="entry name" value="CND1/NCAPD3"/>
</dbReference>
<name>A0A7G2CUQ4_9TRYP</name>
<accession>A0A7G2CUQ4</accession>
<evidence type="ECO:0000256" key="2">
    <source>
        <dbReference type="SAM" id="MobiDB-lite"/>
    </source>
</evidence>
<sequence length="592" mass="66316">MTKKGDGLATYEPKKERRETRFGGRRQWRDDGRKRVGTNALLELSSPEIISLWPGHSLEHGLLNLIFKMSLHMITQKANTGEDSQSIASGLSLLLTRVAGALLQKNDSIDPLDLVSPLVELALKNDCTALFLAKLVADIEHEESVSDHSEKLLQALFSAMANAAVNDAPGDNVASKNISLFFTEVAKRCVSAAVKMQDTILPALQSENYDIRKAILTCVTEIIVQKYSGHTSTVDESVRDSYLNELFFRIMDINPFVRNHVLHMWEKLVEIKAVPKRYYTAVTEAVVGRLEDKNYLVRDSALACISVIAQKNWFGQVLNSTLIREKFSESRDECVKIFQDTEKLENALLHQRNQFTPKEDIKGDLDIVDEGLVSEDRSAENTPPSLTDSEITAVNKYIFYENTLKFINLIKVGLGYSIELLESKTERDVIESIKLIVTCAEHHVEGGEDAFLHVLVLVFQGEIKIQLAVRDAFIEVVFNSVSRLSASAATRAMICAQKLISILSKASEGELSAVERIFLLLKSNPAYSRHISSFFLDAVWGIAEGSLDNEASVADRRTAMHIYSILSKFFWERRTLQAVQHSRVYLFRGGEG</sequence>
<dbReference type="AlphaFoldDB" id="A0A7G2CUQ4"/>
<dbReference type="GO" id="GO:0000796">
    <property type="term" value="C:condensin complex"/>
    <property type="evidence" value="ECO:0007669"/>
    <property type="project" value="TreeGrafter"/>
</dbReference>
<dbReference type="GO" id="GO:0000779">
    <property type="term" value="C:condensed chromosome, centromeric region"/>
    <property type="evidence" value="ECO:0007669"/>
    <property type="project" value="TreeGrafter"/>
</dbReference>
<reference evidence="3 4" key="1">
    <citation type="submission" date="2020-08" db="EMBL/GenBank/DDBJ databases">
        <authorList>
            <person name="Newling K."/>
            <person name="Davey J."/>
            <person name="Forrester S."/>
        </authorList>
    </citation>
    <scope>NUCLEOTIDE SEQUENCE [LARGE SCALE GENOMIC DNA]</scope>
    <source>
        <strain evidence="4">Crithidia deanei Carvalho (ATCC PRA-265)</strain>
    </source>
</reference>
<keyword evidence="1" id="KW-0226">DNA condensation</keyword>
<feature type="region of interest" description="Disordered" evidence="2">
    <location>
        <begin position="1"/>
        <end position="30"/>
    </location>
</feature>
<dbReference type="SUPFAM" id="SSF48371">
    <property type="entry name" value="ARM repeat"/>
    <property type="match status" value="1"/>
</dbReference>
<dbReference type="EMBL" id="LR877167">
    <property type="protein sequence ID" value="CAD2222012.1"/>
    <property type="molecule type" value="Genomic_DNA"/>
</dbReference>
<dbReference type="InterPro" id="IPR016024">
    <property type="entry name" value="ARM-type_fold"/>
</dbReference>
<evidence type="ECO:0000313" key="4">
    <source>
        <dbReference type="Proteomes" id="UP000515908"/>
    </source>
</evidence>
<organism evidence="3 4">
    <name type="scientific">Angomonas deanei</name>
    <dbReference type="NCBI Taxonomy" id="59799"/>
    <lineage>
        <taxon>Eukaryota</taxon>
        <taxon>Discoba</taxon>
        <taxon>Euglenozoa</taxon>
        <taxon>Kinetoplastea</taxon>
        <taxon>Metakinetoplastina</taxon>
        <taxon>Trypanosomatida</taxon>
        <taxon>Trypanosomatidae</taxon>
        <taxon>Strigomonadinae</taxon>
        <taxon>Angomonas</taxon>
    </lineage>
</organism>
<evidence type="ECO:0000313" key="3">
    <source>
        <dbReference type="EMBL" id="CAD2222012.1"/>
    </source>
</evidence>
<dbReference type="VEuPathDB" id="TriTrypDB:ADEAN_000955100"/>
<proteinExistence type="predicted"/>
<dbReference type="PANTHER" id="PTHR14222">
    <property type="entry name" value="CONDENSIN"/>
    <property type="match status" value="1"/>
</dbReference>
<protein>
    <submittedName>
        <fullName evidence="3">Uncharacterized protein</fullName>
    </submittedName>
</protein>
<dbReference type="GO" id="GO:0010032">
    <property type="term" value="P:meiotic chromosome condensation"/>
    <property type="evidence" value="ECO:0007669"/>
    <property type="project" value="TreeGrafter"/>
</dbReference>
<gene>
    <name evidence="3" type="ORF">ADEAN_000955100</name>
</gene>